<keyword evidence="2" id="KW-0964">Secreted</keyword>
<reference evidence="5 6" key="1">
    <citation type="submission" date="2016-04" db="EMBL/GenBank/DDBJ databases">
        <authorList>
            <person name="Evans L.H."/>
            <person name="Alamgir A."/>
            <person name="Owens N."/>
            <person name="Weber N.D."/>
            <person name="Virtaneva K."/>
            <person name="Barbian K."/>
            <person name="Babar A."/>
            <person name="Rosenke K."/>
        </authorList>
    </citation>
    <scope>NUCLEOTIDE SEQUENCE [LARGE SCALE GENOMIC DNA]</scope>
    <source>
        <strain evidence="5 6">CCM 8644</strain>
    </source>
</reference>
<sequence length="503" mass="54725">MMSNLKLFKAGVIVAFVFLSFESCKKFEVLSNIDPDIVTAGENLKAQTVWEFISSRSTNRSIDTLKSLNLYAAAIERVGLKDLLNGEGDFTVIAPRNEAMKSLALELGYPTIDAVPSALLKNYFLDNIISKRVKSFDLEISKFQVVETLNGDSLSFVRQPSSTDQYVFNLYNSPTFSTALVKVRSQNLECKNGVVHVVDAITSFRPKFLPAEAGKAAGDTIIVAKDAYLNNGSSALKGTNYGSLDYMWIKKNNDANITRRSITQFPVKAASFPEPISSATLGLFVTRSDNPGGTVSVYRDQQVDWGENTVNWANSPVPGTAPLSSAEIRPFVTKGWFYFDVSTAYKTALANGDQYINLGINTAVNALFQFATKETRDSNLILGGYKAFLVLTPPASTLLVNPVNTGLSVDLVKGYKKITISELSFGGTTNNNITYTITSKPQNGFLVVNGLVSPSFTQAQIEKGAVKYLYSGTAAGTDSFTVVAKDFKNGTFPTPQVVNIQIQ</sequence>
<dbReference type="EMBL" id="LWHJ01000011">
    <property type="protein sequence ID" value="OAQ42036.1"/>
    <property type="molecule type" value="Genomic_DNA"/>
</dbReference>
<dbReference type="SMART" id="SM00554">
    <property type="entry name" value="FAS1"/>
    <property type="match status" value="1"/>
</dbReference>
<proteinExistence type="predicted"/>
<organism evidence="5 6">
    <name type="scientific">Pedobacter psychrophilus</name>
    <dbReference type="NCBI Taxonomy" id="1826909"/>
    <lineage>
        <taxon>Bacteria</taxon>
        <taxon>Pseudomonadati</taxon>
        <taxon>Bacteroidota</taxon>
        <taxon>Sphingobacteriia</taxon>
        <taxon>Sphingobacteriales</taxon>
        <taxon>Sphingobacteriaceae</taxon>
        <taxon>Pedobacter</taxon>
    </lineage>
</organism>
<protein>
    <recommendedName>
        <fullName evidence="4">FAS1 domain-containing protein</fullName>
    </recommendedName>
</protein>
<dbReference type="OrthoDB" id="752937at2"/>
<dbReference type="GO" id="GO:0005576">
    <property type="term" value="C:extracellular region"/>
    <property type="evidence" value="ECO:0007669"/>
    <property type="project" value="UniProtKB-SubCell"/>
</dbReference>
<name>A0A179DLV8_9SPHI</name>
<dbReference type="Gene3D" id="2.30.180.10">
    <property type="entry name" value="FAS1 domain"/>
    <property type="match status" value="1"/>
</dbReference>
<dbReference type="InterPro" id="IPR051561">
    <property type="entry name" value="FRAS1_ECM"/>
</dbReference>
<dbReference type="AlphaFoldDB" id="A0A179DLV8"/>
<dbReference type="Pfam" id="PF24517">
    <property type="entry name" value="CBM96"/>
    <property type="match status" value="1"/>
</dbReference>
<dbReference type="STRING" id="1826909.A5893_02670"/>
<dbReference type="InterPro" id="IPR000782">
    <property type="entry name" value="FAS1_domain"/>
</dbReference>
<dbReference type="PROSITE" id="PS50213">
    <property type="entry name" value="FAS1"/>
    <property type="match status" value="1"/>
</dbReference>
<gene>
    <name evidence="5" type="ORF">A5893_02670</name>
</gene>
<evidence type="ECO:0000256" key="2">
    <source>
        <dbReference type="ARBA" id="ARBA00022525"/>
    </source>
</evidence>
<dbReference type="NCBIfam" id="NF033679">
    <property type="entry name" value="DNRLRE_dom"/>
    <property type="match status" value="1"/>
</dbReference>
<dbReference type="Pfam" id="PF16184">
    <property type="entry name" value="Cadherin_3"/>
    <property type="match status" value="1"/>
</dbReference>
<dbReference type="PANTHER" id="PTHR45739">
    <property type="entry name" value="MATRIX PROTEIN, PUTATIVE-RELATED"/>
    <property type="match status" value="1"/>
</dbReference>
<dbReference type="Pfam" id="PF02469">
    <property type="entry name" value="Fasciclin"/>
    <property type="match status" value="1"/>
</dbReference>
<reference evidence="5 6" key="2">
    <citation type="submission" date="2016-06" db="EMBL/GenBank/DDBJ databases">
        <title>Pedobacter psychrophilus sp. nov., isolated from Antarctic fragmentary rock.</title>
        <authorList>
            <person name="Svec P."/>
        </authorList>
    </citation>
    <scope>NUCLEOTIDE SEQUENCE [LARGE SCALE GENOMIC DNA]</scope>
    <source>
        <strain evidence="5 6">CCM 8644</strain>
    </source>
</reference>
<dbReference type="Proteomes" id="UP000078459">
    <property type="component" value="Unassembled WGS sequence"/>
</dbReference>
<keyword evidence="6" id="KW-1185">Reference proteome</keyword>
<feature type="domain" description="FAS1" evidence="4">
    <location>
        <begin position="55"/>
        <end position="202"/>
    </location>
</feature>
<evidence type="ECO:0000256" key="1">
    <source>
        <dbReference type="ARBA" id="ARBA00004613"/>
    </source>
</evidence>
<dbReference type="InterPro" id="IPR055372">
    <property type="entry name" value="CBM96"/>
</dbReference>
<comment type="caution">
    <text evidence="5">The sequence shown here is derived from an EMBL/GenBank/DDBJ whole genome shotgun (WGS) entry which is preliminary data.</text>
</comment>
<dbReference type="SUPFAM" id="SSF82153">
    <property type="entry name" value="FAS1 domain"/>
    <property type="match status" value="1"/>
</dbReference>
<comment type="subcellular location">
    <subcellularLocation>
        <location evidence="1">Secreted</location>
    </subcellularLocation>
</comment>
<dbReference type="GO" id="GO:0009653">
    <property type="term" value="P:anatomical structure morphogenesis"/>
    <property type="evidence" value="ECO:0007669"/>
    <property type="project" value="TreeGrafter"/>
</dbReference>
<evidence type="ECO:0000313" key="6">
    <source>
        <dbReference type="Proteomes" id="UP000078459"/>
    </source>
</evidence>
<accession>A0A179DLV8</accession>
<evidence type="ECO:0000256" key="3">
    <source>
        <dbReference type="ARBA" id="ARBA00022729"/>
    </source>
</evidence>
<evidence type="ECO:0000313" key="5">
    <source>
        <dbReference type="EMBL" id="OAQ42036.1"/>
    </source>
</evidence>
<evidence type="ECO:0000259" key="4">
    <source>
        <dbReference type="PROSITE" id="PS50213"/>
    </source>
</evidence>
<keyword evidence="3" id="KW-0732">Signal</keyword>
<dbReference type="PANTHER" id="PTHR45739:SF8">
    <property type="entry name" value="FRAS1-RELATED EXTRACELLULAR MATRIX PROTEIN 1"/>
    <property type="match status" value="1"/>
</dbReference>
<dbReference type="InterPro" id="IPR036378">
    <property type="entry name" value="FAS1_dom_sf"/>
</dbReference>